<protein>
    <submittedName>
        <fullName evidence="7">TetR family transcriptional regulator</fullName>
    </submittedName>
</protein>
<dbReference type="PROSITE" id="PS50977">
    <property type="entry name" value="HTH_TETR_2"/>
    <property type="match status" value="1"/>
</dbReference>
<feature type="domain" description="HTH tetR-type" evidence="6">
    <location>
        <begin position="23"/>
        <end position="83"/>
    </location>
</feature>
<organism evidence="7 8">
    <name type="scientific">Mycobacterium mantenii</name>
    <dbReference type="NCBI Taxonomy" id="560555"/>
    <lineage>
        <taxon>Bacteria</taxon>
        <taxon>Bacillati</taxon>
        <taxon>Actinomycetota</taxon>
        <taxon>Actinomycetes</taxon>
        <taxon>Mycobacteriales</taxon>
        <taxon>Mycobacteriaceae</taxon>
        <taxon>Mycobacterium</taxon>
        <taxon>Mycobacterium avium complex (MAC)</taxon>
    </lineage>
</organism>
<dbReference type="PRINTS" id="PR00455">
    <property type="entry name" value="HTHTETR"/>
</dbReference>
<accession>A0ABM7JWI1</accession>
<dbReference type="PROSITE" id="PS01081">
    <property type="entry name" value="HTH_TETR_1"/>
    <property type="match status" value="1"/>
</dbReference>
<keyword evidence="3" id="KW-0804">Transcription</keyword>
<dbReference type="Gene3D" id="1.10.357.10">
    <property type="entry name" value="Tetracycline Repressor, domain 2"/>
    <property type="match status" value="1"/>
</dbReference>
<dbReference type="PANTHER" id="PTHR30055:SF234">
    <property type="entry name" value="HTH-TYPE TRANSCRIPTIONAL REGULATOR BETI"/>
    <property type="match status" value="1"/>
</dbReference>
<evidence type="ECO:0000256" key="3">
    <source>
        <dbReference type="ARBA" id="ARBA00023163"/>
    </source>
</evidence>
<dbReference type="InterPro" id="IPR009057">
    <property type="entry name" value="Homeodomain-like_sf"/>
</dbReference>
<evidence type="ECO:0000259" key="6">
    <source>
        <dbReference type="PROSITE" id="PS50977"/>
    </source>
</evidence>
<evidence type="ECO:0000256" key="4">
    <source>
        <dbReference type="PROSITE-ProRule" id="PRU00335"/>
    </source>
</evidence>
<evidence type="ECO:0000256" key="5">
    <source>
        <dbReference type="SAM" id="MobiDB-lite"/>
    </source>
</evidence>
<evidence type="ECO:0000256" key="1">
    <source>
        <dbReference type="ARBA" id="ARBA00023015"/>
    </source>
</evidence>
<evidence type="ECO:0000256" key="2">
    <source>
        <dbReference type="ARBA" id="ARBA00023125"/>
    </source>
</evidence>
<evidence type="ECO:0000313" key="8">
    <source>
        <dbReference type="Proteomes" id="UP000465812"/>
    </source>
</evidence>
<gene>
    <name evidence="7" type="ORF">MMAN_38970</name>
</gene>
<evidence type="ECO:0000313" key="7">
    <source>
        <dbReference type="EMBL" id="BBY39763.1"/>
    </source>
</evidence>
<name>A0ABM7JWI1_MYCNT</name>
<keyword evidence="1" id="KW-0805">Transcription regulation</keyword>
<dbReference type="InterPro" id="IPR050109">
    <property type="entry name" value="HTH-type_TetR-like_transc_reg"/>
</dbReference>
<dbReference type="PANTHER" id="PTHR30055">
    <property type="entry name" value="HTH-TYPE TRANSCRIPTIONAL REGULATOR RUTR"/>
    <property type="match status" value="1"/>
</dbReference>
<keyword evidence="2 4" id="KW-0238">DNA-binding</keyword>
<keyword evidence="8" id="KW-1185">Reference proteome</keyword>
<sequence length="231" mass="24834">MPDLAGDMTTTTQLGRPVGASGEQTRHRIIAATMRCVAEMGYSRATIREIARSANVTSASLYNYFPNKTELINAAIAARTDIALPRLRRAAEQPGDAVDRIEAVLDESGRLMREYPDLAAFEWAIRAQGAAELSVGGGGDIELHALRKIIEDVIHDAYRTQPSVDRAQARAIVEVIYALLYGLTELAATASPKAYQRALAAAKPLIRGALFSGGGAAPARRAAVGRRPPRR</sequence>
<proteinExistence type="predicted"/>
<dbReference type="Pfam" id="PF00440">
    <property type="entry name" value="TetR_N"/>
    <property type="match status" value="1"/>
</dbReference>
<reference evidence="7 8" key="1">
    <citation type="journal article" date="2019" name="Emerg. Microbes Infect.">
        <title>Comprehensive subspecies identification of 175 nontuberculous mycobacteria species based on 7547 genomic profiles.</title>
        <authorList>
            <person name="Matsumoto Y."/>
            <person name="Kinjo T."/>
            <person name="Motooka D."/>
            <person name="Nabeya D."/>
            <person name="Jung N."/>
            <person name="Uechi K."/>
            <person name="Horii T."/>
            <person name="Iida T."/>
            <person name="Fujita J."/>
            <person name="Nakamura S."/>
        </authorList>
    </citation>
    <scope>NUCLEOTIDE SEQUENCE [LARGE SCALE GENOMIC DNA]</scope>
    <source>
        <strain evidence="7 8">JCM 18113</strain>
    </source>
</reference>
<feature type="DNA-binding region" description="H-T-H motif" evidence="4">
    <location>
        <begin position="46"/>
        <end position="65"/>
    </location>
</feature>
<feature type="region of interest" description="Disordered" evidence="5">
    <location>
        <begin position="1"/>
        <end position="22"/>
    </location>
</feature>
<dbReference type="InterPro" id="IPR023772">
    <property type="entry name" value="DNA-bd_HTH_TetR-type_CS"/>
</dbReference>
<dbReference type="InterPro" id="IPR001647">
    <property type="entry name" value="HTH_TetR"/>
</dbReference>
<dbReference type="SUPFAM" id="SSF46689">
    <property type="entry name" value="Homeodomain-like"/>
    <property type="match status" value="1"/>
</dbReference>
<dbReference type="EMBL" id="AP022590">
    <property type="protein sequence ID" value="BBY39763.1"/>
    <property type="molecule type" value="Genomic_DNA"/>
</dbReference>
<dbReference type="Proteomes" id="UP000465812">
    <property type="component" value="Chromosome"/>
</dbReference>